<reference evidence="2" key="1">
    <citation type="submission" date="2021-06" db="EMBL/GenBank/DDBJ databases">
        <authorList>
            <person name="Kallberg Y."/>
            <person name="Tangrot J."/>
            <person name="Rosling A."/>
        </authorList>
    </citation>
    <scope>NUCLEOTIDE SEQUENCE</scope>
    <source>
        <strain evidence="2">MA453B</strain>
    </source>
</reference>
<evidence type="ECO:0000313" key="2">
    <source>
        <dbReference type="EMBL" id="CAG8760261.1"/>
    </source>
</evidence>
<sequence>MNLQTGKKMSILAKRVPNKILNHRKSVRRLSKTGSSLTTTSKLEKEPTPSQPTTAPNKDHQTSQPLTSLATH</sequence>
<keyword evidence="3" id="KW-1185">Reference proteome</keyword>
<dbReference type="Proteomes" id="UP000789405">
    <property type="component" value="Unassembled WGS sequence"/>
</dbReference>
<gene>
    <name evidence="2" type="ORF">DERYTH_LOCUS17752</name>
</gene>
<feature type="compositionally biased region" description="Basic residues" evidence="1">
    <location>
        <begin position="21"/>
        <end position="31"/>
    </location>
</feature>
<feature type="region of interest" description="Disordered" evidence="1">
    <location>
        <begin position="1"/>
        <end position="72"/>
    </location>
</feature>
<feature type="compositionally biased region" description="Low complexity" evidence="1">
    <location>
        <begin position="32"/>
        <end position="41"/>
    </location>
</feature>
<comment type="caution">
    <text evidence="2">The sequence shown here is derived from an EMBL/GenBank/DDBJ whole genome shotgun (WGS) entry which is preliminary data.</text>
</comment>
<dbReference type="EMBL" id="CAJVPY010017089">
    <property type="protein sequence ID" value="CAG8760261.1"/>
    <property type="molecule type" value="Genomic_DNA"/>
</dbReference>
<proteinExistence type="predicted"/>
<feature type="compositionally biased region" description="Polar residues" evidence="1">
    <location>
        <begin position="51"/>
        <end position="72"/>
    </location>
</feature>
<evidence type="ECO:0000313" key="3">
    <source>
        <dbReference type="Proteomes" id="UP000789405"/>
    </source>
</evidence>
<name>A0A9N9J233_9GLOM</name>
<organism evidence="2 3">
    <name type="scientific">Dentiscutata erythropus</name>
    <dbReference type="NCBI Taxonomy" id="1348616"/>
    <lineage>
        <taxon>Eukaryota</taxon>
        <taxon>Fungi</taxon>
        <taxon>Fungi incertae sedis</taxon>
        <taxon>Mucoromycota</taxon>
        <taxon>Glomeromycotina</taxon>
        <taxon>Glomeromycetes</taxon>
        <taxon>Diversisporales</taxon>
        <taxon>Gigasporaceae</taxon>
        <taxon>Dentiscutata</taxon>
    </lineage>
</organism>
<dbReference type="AlphaFoldDB" id="A0A9N9J233"/>
<evidence type="ECO:0000256" key="1">
    <source>
        <dbReference type="SAM" id="MobiDB-lite"/>
    </source>
</evidence>
<protein>
    <submittedName>
        <fullName evidence="2">26196_t:CDS:1</fullName>
    </submittedName>
</protein>
<accession>A0A9N9J233</accession>